<reference evidence="3" key="1">
    <citation type="submission" date="2020-10" db="EMBL/GenBank/DDBJ databases">
        <title>Sequencing the genomes of 1000 actinobacteria strains.</title>
        <authorList>
            <person name="Klenk H.-P."/>
        </authorList>
    </citation>
    <scope>NUCLEOTIDE SEQUENCE</scope>
    <source>
        <strain evidence="3">DSM 45354</strain>
    </source>
</reference>
<dbReference type="GO" id="GO:0004540">
    <property type="term" value="F:RNA nuclease activity"/>
    <property type="evidence" value="ECO:0007669"/>
    <property type="project" value="InterPro"/>
</dbReference>
<dbReference type="AlphaFoldDB" id="A0A927RBA5"/>
<evidence type="ECO:0000256" key="1">
    <source>
        <dbReference type="SAM" id="MobiDB-lite"/>
    </source>
</evidence>
<organism evidence="3 4">
    <name type="scientific">Actinopolymorpha pittospori</name>
    <dbReference type="NCBI Taxonomy" id="648752"/>
    <lineage>
        <taxon>Bacteria</taxon>
        <taxon>Bacillati</taxon>
        <taxon>Actinomycetota</taxon>
        <taxon>Actinomycetes</taxon>
        <taxon>Propionibacteriales</taxon>
        <taxon>Actinopolymorphaceae</taxon>
        <taxon>Actinopolymorpha</taxon>
    </lineage>
</organism>
<dbReference type="RefSeq" id="WP_192753404.1">
    <property type="nucleotide sequence ID" value="NZ_BAABJL010000141.1"/>
</dbReference>
<dbReference type="Pfam" id="PF01936">
    <property type="entry name" value="NYN"/>
    <property type="match status" value="1"/>
</dbReference>
<evidence type="ECO:0000259" key="2">
    <source>
        <dbReference type="Pfam" id="PF01936"/>
    </source>
</evidence>
<evidence type="ECO:0000313" key="3">
    <source>
        <dbReference type="EMBL" id="MBE1609932.1"/>
    </source>
</evidence>
<feature type="compositionally biased region" description="Low complexity" evidence="1">
    <location>
        <begin position="188"/>
        <end position="199"/>
    </location>
</feature>
<gene>
    <name evidence="3" type="ORF">HEB94_006780</name>
</gene>
<protein>
    <submittedName>
        <fullName evidence="3">Uncharacterized LabA/DUF88 family protein</fullName>
    </submittedName>
</protein>
<dbReference type="InterPro" id="IPR021139">
    <property type="entry name" value="NYN"/>
</dbReference>
<feature type="domain" description="NYN" evidence="2">
    <location>
        <begin position="91"/>
        <end position="166"/>
    </location>
</feature>
<proteinExistence type="predicted"/>
<sequence length="367" mass="39620">MDRCAVLVDAGYLLGAAAALLDDDADRAALSVDYPALIGTLIEEAEKQTSLPILRVLWYDGAIKGRPTPEHQALGLLPNVKVRLGETVWRHGRLEQKGVDSFLQRDLATLARNRAVCDVVLIGGDEDLRRGLEEAQDFGVRVHLWAVEAARVEYNQSQALIAEADRRWVLPAKLIARFVQLKSPGALASPSAVPSTSSPLHPEPAVVVRPAGSPADLAKLSSATSSVPFGPSERPASRRRVVAVIPKLEELSTPAQADEDREADAADPPSDATQVGRRFGDRWASRASRDHLDALLRSESVPNGIPNYLDGELLRYAEGLGVPTRDDEGSKIAIRQGFWSALRRAAAYPVGALQHGGEDEQVRPAAE</sequence>
<feature type="region of interest" description="Disordered" evidence="1">
    <location>
        <begin position="251"/>
        <end position="281"/>
    </location>
</feature>
<feature type="region of interest" description="Disordered" evidence="1">
    <location>
        <begin position="188"/>
        <end position="208"/>
    </location>
</feature>
<comment type="caution">
    <text evidence="3">The sequence shown here is derived from an EMBL/GenBank/DDBJ whole genome shotgun (WGS) entry which is preliminary data.</text>
</comment>
<accession>A0A927RBA5</accession>
<dbReference type="EMBL" id="JADBEM010000001">
    <property type="protein sequence ID" value="MBE1609932.1"/>
    <property type="molecule type" value="Genomic_DNA"/>
</dbReference>
<keyword evidence="4" id="KW-1185">Reference proteome</keyword>
<name>A0A927RBA5_9ACTN</name>
<evidence type="ECO:0000313" key="4">
    <source>
        <dbReference type="Proteomes" id="UP000638648"/>
    </source>
</evidence>
<dbReference type="Proteomes" id="UP000638648">
    <property type="component" value="Unassembled WGS sequence"/>
</dbReference>
<dbReference type="Gene3D" id="3.40.50.1010">
    <property type="entry name" value="5'-nuclease"/>
    <property type="match status" value="1"/>
</dbReference>